<dbReference type="GO" id="GO:0006508">
    <property type="term" value="P:proteolysis"/>
    <property type="evidence" value="ECO:0007669"/>
    <property type="project" value="UniProtKB-KW"/>
</dbReference>
<evidence type="ECO:0000256" key="7">
    <source>
        <dbReference type="ARBA" id="ARBA00023049"/>
    </source>
</evidence>
<feature type="signal peptide" evidence="10">
    <location>
        <begin position="1"/>
        <end position="22"/>
    </location>
</feature>
<keyword evidence="5" id="KW-0378">Hydrolase</keyword>
<dbReference type="CDD" id="cd04275">
    <property type="entry name" value="ZnMc_pappalysin_like"/>
    <property type="match status" value="1"/>
</dbReference>
<evidence type="ECO:0000256" key="4">
    <source>
        <dbReference type="ARBA" id="ARBA00022729"/>
    </source>
</evidence>
<evidence type="ECO:0000313" key="13">
    <source>
        <dbReference type="Proteomes" id="UP000030693"/>
    </source>
</evidence>
<evidence type="ECO:0000256" key="8">
    <source>
        <dbReference type="ARBA" id="ARBA00023157"/>
    </source>
</evidence>
<keyword evidence="13" id="KW-1185">Reference proteome</keyword>
<sequence>MLRKVLQTLCVVAIALGAMALAHDFHDVLNGEPHCGTPVISERDADQVDQIVARFKSIICNNAEPGTVRICEDVHVRATKFDPITIPVNWHVFYDSATGGGMNVTTEMIDHQTDIMNEDFAGLNPGGPGGYHSTSFRFEVANVNFVDHSNWFHNMIAREKIYKKQLANSTDTHLNMYVGEMRGGVLGMCYFAFMYPADSHMHGCLIHHSSMVGGGQTNYDNGQTCTHEVGHHIGLYHVWQAKCSERSDRVEDTPPQKTNSRGCPSPVPESCTPGLYDNIHNFMDYSDDICRWEFSAGQSQRADEIITVFHPGYLSHAERSAIRVAADRAGLADAWAEAGRFQSRFAAREAEWTQFL</sequence>
<evidence type="ECO:0000256" key="6">
    <source>
        <dbReference type="ARBA" id="ARBA00022833"/>
    </source>
</evidence>
<dbReference type="GO" id="GO:0046872">
    <property type="term" value="F:metal ion binding"/>
    <property type="evidence" value="ECO:0007669"/>
    <property type="project" value="UniProtKB-KW"/>
</dbReference>
<dbReference type="Proteomes" id="UP000030693">
    <property type="component" value="Unassembled WGS sequence"/>
</dbReference>
<evidence type="ECO:0000256" key="5">
    <source>
        <dbReference type="ARBA" id="ARBA00022801"/>
    </source>
</evidence>
<gene>
    <name evidence="12" type="ORF">H696_05587</name>
</gene>
<comment type="similarity">
    <text evidence="1">Belongs to the peptidase M43B family.</text>
</comment>
<dbReference type="OrthoDB" id="536211at2759"/>
<keyword evidence="6" id="KW-0862">Zinc</keyword>
<dbReference type="SUPFAM" id="SSF55486">
    <property type="entry name" value="Metalloproteases ('zincins'), catalytic domain"/>
    <property type="match status" value="1"/>
</dbReference>
<dbReference type="STRING" id="691883.A0A058Z2V9"/>
<dbReference type="PANTHER" id="PTHR47466:SF1">
    <property type="entry name" value="METALLOPROTEASE MEP1 (AFU_ORTHOLOGUE AFUA_1G07730)-RELATED"/>
    <property type="match status" value="1"/>
</dbReference>
<keyword evidence="4 10" id="KW-0732">Signal</keyword>
<feature type="region of interest" description="Disordered" evidence="9">
    <location>
        <begin position="247"/>
        <end position="267"/>
    </location>
</feature>
<evidence type="ECO:0000256" key="9">
    <source>
        <dbReference type="SAM" id="MobiDB-lite"/>
    </source>
</evidence>
<dbReference type="GO" id="GO:0008237">
    <property type="term" value="F:metallopeptidase activity"/>
    <property type="evidence" value="ECO:0007669"/>
    <property type="project" value="UniProtKB-KW"/>
</dbReference>
<dbReference type="PANTHER" id="PTHR47466">
    <property type="match status" value="1"/>
</dbReference>
<protein>
    <recommendedName>
        <fullName evidence="11">Peptidase M43 pregnancy-associated plasma-A domain-containing protein</fullName>
    </recommendedName>
</protein>
<evidence type="ECO:0000259" key="11">
    <source>
        <dbReference type="Pfam" id="PF05572"/>
    </source>
</evidence>
<dbReference type="InterPro" id="IPR024079">
    <property type="entry name" value="MetalloPept_cat_dom_sf"/>
</dbReference>
<name>A0A058Z2V9_FONAL</name>
<keyword evidence="8" id="KW-1015">Disulfide bond</keyword>
<evidence type="ECO:0000313" key="12">
    <source>
        <dbReference type="EMBL" id="KCV67857.1"/>
    </source>
</evidence>
<dbReference type="eggNOG" id="ENOG502S6EM">
    <property type="taxonomic scope" value="Eukaryota"/>
</dbReference>
<dbReference type="Pfam" id="PF05572">
    <property type="entry name" value="Peptidase_M43"/>
    <property type="match status" value="1"/>
</dbReference>
<reference evidence="12" key="1">
    <citation type="submission" date="2013-04" db="EMBL/GenBank/DDBJ databases">
        <title>The Genome Sequence of Fonticula alba ATCC 38817.</title>
        <authorList>
            <consortium name="The Broad Institute Genomics Platform"/>
            <person name="Russ C."/>
            <person name="Cuomo C."/>
            <person name="Burger G."/>
            <person name="Gray M.W."/>
            <person name="Holland P.W.H."/>
            <person name="King N."/>
            <person name="Lang F.B.F."/>
            <person name="Roger A.J."/>
            <person name="Ruiz-Trillo I."/>
            <person name="Brown M."/>
            <person name="Walker B."/>
            <person name="Young S."/>
            <person name="Zeng Q."/>
            <person name="Gargeya S."/>
            <person name="Fitzgerald M."/>
            <person name="Haas B."/>
            <person name="Abouelleil A."/>
            <person name="Allen A.W."/>
            <person name="Alvarado L."/>
            <person name="Arachchi H.M."/>
            <person name="Berlin A.M."/>
            <person name="Chapman S.B."/>
            <person name="Gainer-Dewar J."/>
            <person name="Goldberg J."/>
            <person name="Griggs A."/>
            <person name="Gujja S."/>
            <person name="Hansen M."/>
            <person name="Howarth C."/>
            <person name="Imamovic A."/>
            <person name="Ireland A."/>
            <person name="Larimer J."/>
            <person name="McCowan C."/>
            <person name="Murphy C."/>
            <person name="Pearson M."/>
            <person name="Poon T.W."/>
            <person name="Priest M."/>
            <person name="Roberts A."/>
            <person name="Saif S."/>
            <person name="Shea T."/>
            <person name="Sisk P."/>
            <person name="Sykes S."/>
            <person name="Wortman J."/>
            <person name="Nusbaum C."/>
            <person name="Birren B."/>
        </authorList>
    </citation>
    <scope>NUCLEOTIDE SEQUENCE [LARGE SCALE GENOMIC DNA]</scope>
    <source>
        <strain evidence="12">ATCC 38817</strain>
    </source>
</reference>
<evidence type="ECO:0000256" key="1">
    <source>
        <dbReference type="ARBA" id="ARBA00008721"/>
    </source>
</evidence>
<dbReference type="GeneID" id="20530312"/>
<dbReference type="InterPro" id="IPR008754">
    <property type="entry name" value="Peptidase_M43"/>
</dbReference>
<evidence type="ECO:0000256" key="10">
    <source>
        <dbReference type="SAM" id="SignalP"/>
    </source>
</evidence>
<dbReference type="EMBL" id="KB932212">
    <property type="protein sequence ID" value="KCV67857.1"/>
    <property type="molecule type" value="Genomic_DNA"/>
</dbReference>
<keyword evidence="3" id="KW-0479">Metal-binding</keyword>
<feature type="chain" id="PRO_5001570685" description="Peptidase M43 pregnancy-associated plasma-A domain-containing protein" evidence="10">
    <location>
        <begin position="23"/>
        <end position="356"/>
    </location>
</feature>
<accession>A0A058Z2V9</accession>
<evidence type="ECO:0000256" key="2">
    <source>
        <dbReference type="ARBA" id="ARBA00022670"/>
    </source>
</evidence>
<keyword evidence="7" id="KW-0482">Metalloprotease</keyword>
<feature type="domain" description="Peptidase M43 pregnancy-associated plasma-A" evidence="11">
    <location>
        <begin position="210"/>
        <end position="305"/>
    </location>
</feature>
<organism evidence="12">
    <name type="scientific">Fonticula alba</name>
    <name type="common">Slime mold</name>
    <dbReference type="NCBI Taxonomy" id="691883"/>
    <lineage>
        <taxon>Eukaryota</taxon>
        <taxon>Rotosphaerida</taxon>
        <taxon>Fonticulaceae</taxon>
        <taxon>Fonticula</taxon>
    </lineage>
</organism>
<dbReference type="Gene3D" id="3.40.390.10">
    <property type="entry name" value="Collagenase (Catalytic Domain)"/>
    <property type="match status" value="1"/>
</dbReference>
<proteinExistence type="inferred from homology"/>
<dbReference type="AlphaFoldDB" id="A0A058Z2V9"/>
<keyword evidence="2" id="KW-0645">Protease</keyword>
<evidence type="ECO:0000256" key="3">
    <source>
        <dbReference type="ARBA" id="ARBA00022723"/>
    </source>
</evidence>
<dbReference type="RefSeq" id="XP_009497677.1">
    <property type="nucleotide sequence ID" value="XM_009499402.1"/>
</dbReference>